<dbReference type="InterPro" id="IPR013783">
    <property type="entry name" value="Ig-like_fold"/>
</dbReference>
<keyword evidence="2" id="KW-1015">Disulfide bond</keyword>
<dbReference type="AlphaFoldDB" id="A0A6J3FUU7"/>
<evidence type="ECO:0000313" key="4">
    <source>
        <dbReference type="Proteomes" id="UP000504640"/>
    </source>
</evidence>
<dbReference type="GO" id="GO:0038023">
    <property type="term" value="F:signaling receptor activity"/>
    <property type="evidence" value="ECO:0007669"/>
    <property type="project" value="TreeGrafter"/>
</dbReference>
<dbReference type="Gene3D" id="2.60.40.10">
    <property type="entry name" value="Immunoglobulins"/>
    <property type="match status" value="1"/>
</dbReference>
<evidence type="ECO:0000313" key="5">
    <source>
        <dbReference type="RefSeq" id="XP_032109180.1"/>
    </source>
</evidence>
<evidence type="ECO:0000256" key="1">
    <source>
        <dbReference type="ARBA" id="ARBA00022729"/>
    </source>
</evidence>
<keyword evidence="4" id="KW-1185">Reference proteome</keyword>
<keyword evidence="1" id="KW-0732">Signal</keyword>
<sequence length="183" mass="20527">MPRPRWSTSPWRPSRSRTLADTGACATAPGPCIPCWASSWMCLQVESWCRKISANTCAIVGDSPRTVAWEPRYFIQDDHFYGNFTVTMTELREEASGFYGCGISQSPEISFIRIICLVVSQEARPSPHSSKAQAFRSRTNRTEIIRPWFRMNPHIRTVAGTARSARSKANVDCLSLTLLNPQG</sequence>
<organism evidence="4 5">
    <name type="scientific">Sapajus apella</name>
    <name type="common">Brown-capped capuchin</name>
    <name type="synonym">Cebus apella</name>
    <dbReference type="NCBI Taxonomy" id="9515"/>
    <lineage>
        <taxon>Eukaryota</taxon>
        <taxon>Metazoa</taxon>
        <taxon>Chordata</taxon>
        <taxon>Craniata</taxon>
        <taxon>Vertebrata</taxon>
        <taxon>Euteleostomi</taxon>
        <taxon>Mammalia</taxon>
        <taxon>Eutheria</taxon>
        <taxon>Euarchontoglires</taxon>
        <taxon>Primates</taxon>
        <taxon>Haplorrhini</taxon>
        <taxon>Platyrrhini</taxon>
        <taxon>Cebidae</taxon>
        <taxon>Cebinae</taxon>
        <taxon>Sapajus</taxon>
    </lineage>
</organism>
<dbReference type="Proteomes" id="UP000504640">
    <property type="component" value="Unplaced"/>
</dbReference>
<dbReference type="PANTHER" id="PTHR16423">
    <property type="entry name" value="TREM-LIKE TRANSCRIPT PROTEIN"/>
    <property type="match status" value="1"/>
</dbReference>
<evidence type="ECO:0000256" key="2">
    <source>
        <dbReference type="ARBA" id="ARBA00023157"/>
    </source>
</evidence>
<dbReference type="SUPFAM" id="SSF48726">
    <property type="entry name" value="Immunoglobulin"/>
    <property type="match status" value="1"/>
</dbReference>
<dbReference type="InterPro" id="IPR052314">
    <property type="entry name" value="Immune_rcpt_domain"/>
</dbReference>
<name>A0A6J3FUU7_SAPAP</name>
<accession>A0A6J3FUU7</accession>
<dbReference type="RefSeq" id="XP_032109180.1">
    <property type="nucleotide sequence ID" value="XM_032253289.1"/>
</dbReference>
<dbReference type="InterPro" id="IPR036179">
    <property type="entry name" value="Ig-like_dom_sf"/>
</dbReference>
<dbReference type="GeneID" id="116533522"/>
<evidence type="ECO:0000256" key="3">
    <source>
        <dbReference type="ARBA" id="ARBA00023319"/>
    </source>
</evidence>
<proteinExistence type="predicted"/>
<keyword evidence="3" id="KW-0393">Immunoglobulin domain</keyword>
<dbReference type="GO" id="GO:0009986">
    <property type="term" value="C:cell surface"/>
    <property type="evidence" value="ECO:0007669"/>
    <property type="project" value="TreeGrafter"/>
</dbReference>
<dbReference type="PANTHER" id="PTHR16423:SF10">
    <property type="entry name" value="CRKD-BINDING PROTEIN-RELATED"/>
    <property type="match status" value="1"/>
</dbReference>
<reference evidence="5" key="1">
    <citation type="submission" date="2025-08" db="UniProtKB">
        <authorList>
            <consortium name="RefSeq"/>
        </authorList>
    </citation>
    <scope>IDENTIFICATION</scope>
    <source>
        <tissue evidence="5">Blood</tissue>
    </source>
</reference>
<protein>
    <submittedName>
        <fullName evidence="5">Natural cytotoxicity triggering receptor 2-like isoform X1</fullName>
    </submittedName>
</protein>
<gene>
    <name evidence="5" type="primary">LOC116533522</name>
</gene>